<dbReference type="SUPFAM" id="SSF102114">
    <property type="entry name" value="Radical SAM enzymes"/>
    <property type="match status" value="1"/>
</dbReference>
<gene>
    <name evidence="8" type="ORF">S01H4_03808</name>
</gene>
<accession>X0YSX6</accession>
<dbReference type="SMART" id="SM00729">
    <property type="entry name" value="Elp3"/>
    <property type="match status" value="1"/>
</dbReference>
<dbReference type="GO" id="GO:0003677">
    <property type="term" value="F:DNA binding"/>
    <property type="evidence" value="ECO:0007669"/>
    <property type="project" value="InterPro"/>
</dbReference>
<organism evidence="8">
    <name type="scientific">marine sediment metagenome</name>
    <dbReference type="NCBI Taxonomy" id="412755"/>
    <lineage>
        <taxon>unclassified sequences</taxon>
        <taxon>metagenomes</taxon>
        <taxon>ecological metagenomes</taxon>
    </lineage>
</organism>
<dbReference type="PROSITE" id="PS51918">
    <property type="entry name" value="RADICAL_SAM"/>
    <property type="match status" value="1"/>
</dbReference>
<dbReference type="GO" id="GO:0004803">
    <property type="term" value="F:transposase activity"/>
    <property type="evidence" value="ECO:0007669"/>
    <property type="project" value="InterPro"/>
</dbReference>
<keyword evidence="3" id="KW-0479">Metal-binding</keyword>
<dbReference type="InterPro" id="IPR009057">
    <property type="entry name" value="Homeodomain-like_sf"/>
</dbReference>
<dbReference type="SUPFAM" id="SSF46689">
    <property type="entry name" value="Homeodomain-like"/>
    <property type="match status" value="1"/>
</dbReference>
<dbReference type="SFLD" id="SFLDS00029">
    <property type="entry name" value="Radical_SAM"/>
    <property type="match status" value="1"/>
</dbReference>
<reference evidence="8" key="1">
    <citation type="journal article" date="2014" name="Front. Microbiol.">
        <title>High frequency of phylogenetically diverse reductive dehalogenase-homologous genes in deep subseafloor sedimentary metagenomes.</title>
        <authorList>
            <person name="Kawai M."/>
            <person name="Futagami T."/>
            <person name="Toyoda A."/>
            <person name="Takaki Y."/>
            <person name="Nishi S."/>
            <person name="Hori S."/>
            <person name="Arai W."/>
            <person name="Tsubouchi T."/>
            <person name="Morono Y."/>
            <person name="Uchiyama I."/>
            <person name="Ito T."/>
            <person name="Fujiyama A."/>
            <person name="Inagaki F."/>
            <person name="Takami H."/>
        </authorList>
    </citation>
    <scope>NUCLEOTIDE SEQUENCE</scope>
    <source>
        <strain evidence="8">Expedition CK06-06</strain>
    </source>
</reference>
<dbReference type="PANTHER" id="PTHR43409:SF16">
    <property type="entry name" value="SLR0320 PROTEIN"/>
    <property type="match status" value="1"/>
</dbReference>
<dbReference type="InterPro" id="IPR051198">
    <property type="entry name" value="BchE-like"/>
</dbReference>
<evidence type="ECO:0000256" key="4">
    <source>
        <dbReference type="ARBA" id="ARBA00023004"/>
    </source>
</evidence>
<dbReference type="PANTHER" id="PTHR43409">
    <property type="entry name" value="ANAEROBIC MAGNESIUM-PROTOPORPHYRIN IX MONOMETHYL ESTER CYCLASE-RELATED"/>
    <property type="match status" value="1"/>
</dbReference>
<dbReference type="CDD" id="cd01335">
    <property type="entry name" value="Radical_SAM"/>
    <property type="match status" value="1"/>
</dbReference>
<dbReference type="GO" id="GO:0006313">
    <property type="term" value="P:DNA transposition"/>
    <property type="evidence" value="ECO:0007669"/>
    <property type="project" value="InterPro"/>
</dbReference>
<evidence type="ECO:0000256" key="3">
    <source>
        <dbReference type="ARBA" id="ARBA00022723"/>
    </source>
</evidence>
<dbReference type="InterPro" id="IPR036388">
    <property type="entry name" value="WH-like_DNA-bd_sf"/>
</dbReference>
<dbReference type="GO" id="GO:0005829">
    <property type="term" value="C:cytosol"/>
    <property type="evidence" value="ECO:0007669"/>
    <property type="project" value="TreeGrafter"/>
</dbReference>
<dbReference type="AlphaFoldDB" id="X0YSX6"/>
<dbReference type="InterPro" id="IPR006638">
    <property type="entry name" value="Elp3/MiaA/NifB-like_rSAM"/>
</dbReference>
<evidence type="ECO:0000259" key="7">
    <source>
        <dbReference type="PROSITE" id="PS51918"/>
    </source>
</evidence>
<evidence type="ECO:0000313" key="8">
    <source>
        <dbReference type="EMBL" id="GAG59619.1"/>
    </source>
</evidence>
<dbReference type="InterPro" id="IPR002514">
    <property type="entry name" value="Transposase_8"/>
</dbReference>
<protein>
    <recommendedName>
        <fullName evidence="7">Radical SAM core domain-containing protein</fullName>
    </recommendedName>
</protein>
<proteinExistence type="predicted"/>
<dbReference type="Gene3D" id="1.10.10.10">
    <property type="entry name" value="Winged helix-like DNA-binding domain superfamily/Winged helix DNA-binding domain"/>
    <property type="match status" value="1"/>
</dbReference>
<dbReference type="InterPro" id="IPR007197">
    <property type="entry name" value="rSAM"/>
</dbReference>
<feature type="non-terminal residue" evidence="8">
    <location>
        <position position="1"/>
    </location>
</feature>
<feature type="coiled-coil region" evidence="6">
    <location>
        <begin position="55"/>
        <end position="82"/>
    </location>
</feature>
<dbReference type="Pfam" id="PF04055">
    <property type="entry name" value="Radical_SAM"/>
    <property type="match status" value="1"/>
</dbReference>
<comment type="cofactor">
    <cofactor evidence="1">
        <name>[4Fe-4S] cluster</name>
        <dbReference type="ChEBI" id="CHEBI:49883"/>
    </cofactor>
</comment>
<dbReference type="InterPro" id="IPR023404">
    <property type="entry name" value="rSAM_horseshoe"/>
</dbReference>
<dbReference type="InterPro" id="IPR034466">
    <property type="entry name" value="Methyltransferase_Class_B"/>
</dbReference>
<name>X0YSX6_9ZZZZ</name>
<dbReference type="InterPro" id="IPR058240">
    <property type="entry name" value="rSAM_sf"/>
</dbReference>
<dbReference type="GO" id="GO:0046872">
    <property type="term" value="F:metal ion binding"/>
    <property type="evidence" value="ECO:0007669"/>
    <property type="project" value="UniProtKB-KW"/>
</dbReference>
<keyword evidence="2" id="KW-0949">S-adenosyl-L-methionine</keyword>
<evidence type="ECO:0000256" key="2">
    <source>
        <dbReference type="ARBA" id="ARBA00022691"/>
    </source>
</evidence>
<dbReference type="SFLD" id="SFLDG01082">
    <property type="entry name" value="B12-binding_domain_containing"/>
    <property type="match status" value="1"/>
</dbReference>
<evidence type="ECO:0000256" key="1">
    <source>
        <dbReference type="ARBA" id="ARBA00001966"/>
    </source>
</evidence>
<keyword evidence="5" id="KW-0411">Iron-sulfur</keyword>
<dbReference type="SFLD" id="SFLDG01123">
    <property type="entry name" value="methyltransferase_(Class_B)"/>
    <property type="match status" value="1"/>
</dbReference>
<feature type="domain" description="Radical SAM core" evidence="7">
    <location>
        <begin position="192"/>
        <end position="424"/>
    </location>
</feature>
<dbReference type="EMBL" id="BART01000965">
    <property type="protein sequence ID" value="GAG59619.1"/>
    <property type="molecule type" value="Genomic_DNA"/>
</dbReference>
<evidence type="ECO:0000256" key="6">
    <source>
        <dbReference type="SAM" id="Coils"/>
    </source>
</evidence>
<keyword evidence="4" id="KW-0408">Iron</keyword>
<sequence>FTNKFKKEIAEAIVSGQASAAELAREYSISPMVISRWKKDYMDGKFFENLSSTDIKRLELKIRELERVVGELTMENRLLKKARDLNTMEKKEDTSIITSRNWKQPGGGGFSVMPLKIINFLKADFGVMGDGEFILPKLLGVIRENKKYPDALNNIKGVASRRTSYKIIGSQNGSLKEYPLSNRDLVDNKRYYNEGGMGSVETKRGCNRRCIYCADPLIKGSKLRTRPVKTVIEEIEKLTHKNINYIHFCDSELNIPLNHATELLNQIIENRLGDKIRWYSYMSPIPFDENFIKLLKKSGCEGINFGVDSTHKMILKNLGRDHNLEDLENISKLCSKYKIRFMFDLLVGGPGEDKDTIKYTIDSVKKLNPTCVGISYGIRIYPGTTLSSMIRKDTPPGKNLYGNISSNNNFLRPVFYLSEKIGKDLIDYTNSLVSEDRRFFIGASDKSDKNYNYNENLKLQKAIKSGYRGAFWDILQRLNFNSL</sequence>
<keyword evidence="6" id="KW-0175">Coiled coil</keyword>
<dbReference type="GO" id="GO:0051539">
    <property type="term" value="F:4 iron, 4 sulfur cluster binding"/>
    <property type="evidence" value="ECO:0007669"/>
    <property type="project" value="UniProtKB-KW"/>
</dbReference>
<dbReference type="Pfam" id="PF01527">
    <property type="entry name" value="HTH_Tnp_1"/>
    <property type="match status" value="1"/>
</dbReference>
<comment type="caution">
    <text evidence="8">The sequence shown here is derived from an EMBL/GenBank/DDBJ whole genome shotgun (WGS) entry which is preliminary data.</text>
</comment>
<dbReference type="Gene3D" id="3.80.30.20">
    <property type="entry name" value="tm_1862 like domain"/>
    <property type="match status" value="1"/>
</dbReference>
<evidence type="ECO:0000256" key="5">
    <source>
        <dbReference type="ARBA" id="ARBA00023014"/>
    </source>
</evidence>